<feature type="coiled-coil region" evidence="1">
    <location>
        <begin position="41"/>
        <end position="68"/>
    </location>
</feature>
<feature type="region of interest" description="Disordered" evidence="2">
    <location>
        <begin position="1"/>
        <end position="40"/>
    </location>
</feature>
<proteinExistence type="predicted"/>
<sequence length="127" mass="14523">MEPASTTKKRKLQETVPVADKRVRATDPEDDDSGAEDDREIDRLRKELAAANKTYAELTEKEADLMRQLETRTAESAAGQDNDEKEDEMLRVLNLTNEFGQKIMEISTAMVELTEEYKKDLESIKKE</sequence>
<reference evidence="3 4" key="1">
    <citation type="journal article" date="2023" name="Plant Dis.">
        <title>First Report of Diplodia intermedia Causing Canker and Dieback Diseases on Apple Trees in Canada.</title>
        <authorList>
            <person name="Ellouze W."/>
            <person name="Ilyukhin E."/>
            <person name="Sulman M."/>
            <person name="Ali S."/>
        </authorList>
    </citation>
    <scope>NUCLEOTIDE SEQUENCE [LARGE SCALE GENOMIC DNA]</scope>
    <source>
        <strain evidence="3 4">M45-28</strain>
    </source>
</reference>
<dbReference type="Proteomes" id="UP001521184">
    <property type="component" value="Unassembled WGS sequence"/>
</dbReference>
<protein>
    <submittedName>
        <fullName evidence="3">Uncharacterized protein</fullName>
    </submittedName>
</protein>
<accession>A0ABR3TWD7</accession>
<evidence type="ECO:0000256" key="2">
    <source>
        <dbReference type="SAM" id="MobiDB-lite"/>
    </source>
</evidence>
<organism evidence="3 4">
    <name type="scientific">Diplodia intermedia</name>
    <dbReference type="NCBI Taxonomy" id="856260"/>
    <lineage>
        <taxon>Eukaryota</taxon>
        <taxon>Fungi</taxon>
        <taxon>Dikarya</taxon>
        <taxon>Ascomycota</taxon>
        <taxon>Pezizomycotina</taxon>
        <taxon>Dothideomycetes</taxon>
        <taxon>Dothideomycetes incertae sedis</taxon>
        <taxon>Botryosphaeriales</taxon>
        <taxon>Botryosphaeriaceae</taxon>
        <taxon>Diplodia</taxon>
    </lineage>
</organism>
<name>A0ABR3TWD7_9PEZI</name>
<evidence type="ECO:0000313" key="3">
    <source>
        <dbReference type="EMBL" id="KAL1646024.1"/>
    </source>
</evidence>
<gene>
    <name evidence="3" type="ORF">SLS58_003444</name>
</gene>
<evidence type="ECO:0000313" key="4">
    <source>
        <dbReference type="Proteomes" id="UP001521184"/>
    </source>
</evidence>
<comment type="caution">
    <text evidence="3">The sequence shown here is derived from an EMBL/GenBank/DDBJ whole genome shotgun (WGS) entry which is preliminary data.</text>
</comment>
<keyword evidence="1" id="KW-0175">Coiled coil</keyword>
<dbReference type="EMBL" id="JAKEKT020000017">
    <property type="protein sequence ID" value="KAL1646024.1"/>
    <property type="molecule type" value="Genomic_DNA"/>
</dbReference>
<keyword evidence="4" id="KW-1185">Reference proteome</keyword>
<evidence type="ECO:0000256" key="1">
    <source>
        <dbReference type="SAM" id="Coils"/>
    </source>
</evidence>
<feature type="compositionally biased region" description="Acidic residues" evidence="2">
    <location>
        <begin position="28"/>
        <end position="39"/>
    </location>
</feature>